<organism evidence="2 3">
    <name type="scientific">Popillia japonica</name>
    <name type="common">Japanese beetle</name>
    <dbReference type="NCBI Taxonomy" id="7064"/>
    <lineage>
        <taxon>Eukaryota</taxon>
        <taxon>Metazoa</taxon>
        <taxon>Ecdysozoa</taxon>
        <taxon>Arthropoda</taxon>
        <taxon>Hexapoda</taxon>
        <taxon>Insecta</taxon>
        <taxon>Pterygota</taxon>
        <taxon>Neoptera</taxon>
        <taxon>Endopterygota</taxon>
        <taxon>Coleoptera</taxon>
        <taxon>Polyphaga</taxon>
        <taxon>Scarabaeiformia</taxon>
        <taxon>Scarabaeidae</taxon>
        <taxon>Rutelinae</taxon>
        <taxon>Popillia</taxon>
    </lineage>
</organism>
<evidence type="ECO:0000313" key="2">
    <source>
        <dbReference type="EMBL" id="KAK9719206.1"/>
    </source>
</evidence>
<proteinExistence type="predicted"/>
<evidence type="ECO:0000256" key="1">
    <source>
        <dbReference type="SAM" id="Coils"/>
    </source>
</evidence>
<dbReference type="AlphaFoldDB" id="A0AAW1KJV5"/>
<dbReference type="Proteomes" id="UP001458880">
    <property type="component" value="Unassembled WGS sequence"/>
</dbReference>
<keyword evidence="1" id="KW-0175">Coiled coil</keyword>
<evidence type="ECO:0000313" key="3">
    <source>
        <dbReference type="Proteomes" id="UP001458880"/>
    </source>
</evidence>
<dbReference type="EMBL" id="JASPKY010000222">
    <property type="protein sequence ID" value="KAK9719206.1"/>
    <property type="molecule type" value="Genomic_DNA"/>
</dbReference>
<sequence length="170" mass="20037">MAERPLRNRQPDAIDEDVIAQRVMDKLVANDDYVAKISSKICEQISRLLDENIKGLAEEVSQLRTNIQHINERVEQLEQYSRVNNLRIFGVQVTPNEDTYQTFIDLYKNKLQVDIQSYEHLTRILIKHLLIYIRTNYKWIFSHTISTLFTDFVLKKTVLHPSSCASLEEW</sequence>
<keyword evidence="3" id="KW-1185">Reference proteome</keyword>
<protein>
    <submittedName>
        <fullName evidence="2">Uncharacterized protein</fullName>
    </submittedName>
</protein>
<feature type="coiled-coil region" evidence="1">
    <location>
        <begin position="53"/>
        <end position="80"/>
    </location>
</feature>
<gene>
    <name evidence="2" type="ORF">QE152_g22838</name>
</gene>
<accession>A0AAW1KJV5</accession>
<comment type="caution">
    <text evidence="2">The sequence shown here is derived from an EMBL/GenBank/DDBJ whole genome shotgun (WGS) entry which is preliminary data.</text>
</comment>
<reference evidence="2 3" key="1">
    <citation type="journal article" date="2024" name="BMC Genomics">
        <title>De novo assembly and annotation of Popillia japonica's genome with initial clues to its potential as an invasive pest.</title>
        <authorList>
            <person name="Cucini C."/>
            <person name="Boschi S."/>
            <person name="Funari R."/>
            <person name="Cardaioli E."/>
            <person name="Iannotti N."/>
            <person name="Marturano G."/>
            <person name="Paoli F."/>
            <person name="Bruttini M."/>
            <person name="Carapelli A."/>
            <person name="Frati F."/>
            <person name="Nardi F."/>
        </authorList>
    </citation>
    <scope>NUCLEOTIDE SEQUENCE [LARGE SCALE GENOMIC DNA]</scope>
    <source>
        <strain evidence="2">DMR45628</strain>
    </source>
</reference>
<name>A0AAW1KJV5_POPJA</name>